<dbReference type="Gene3D" id="1.20.1600.10">
    <property type="entry name" value="Outer membrane efflux proteins (OEP)"/>
    <property type="match status" value="1"/>
</dbReference>
<organism evidence="3 4">
    <name type="scientific">Legionella cardiaca</name>
    <dbReference type="NCBI Taxonomy" id="1071983"/>
    <lineage>
        <taxon>Bacteria</taxon>
        <taxon>Pseudomonadati</taxon>
        <taxon>Pseudomonadota</taxon>
        <taxon>Gammaproteobacteria</taxon>
        <taxon>Legionellales</taxon>
        <taxon>Legionellaceae</taxon>
        <taxon>Legionella</taxon>
    </lineage>
</organism>
<evidence type="ECO:0000313" key="3">
    <source>
        <dbReference type="EMBL" id="WED42833.1"/>
    </source>
</evidence>
<dbReference type="RefSeq" id="WP_275088649.1">
    <property type="nucleotide sequence ID" value="NZ_CP119078.1"/>
</dbReference>
<sequence length="460" mass="51594">MTVLKRACSCCLTIAFLGLTHCAIGPTYQPPIASVPANWPQQSKPAKSGIHNETWWRNFHDPLLDELIEQEALQNLNLKIAHERVKKAQADYALATAQLFPKASINALPPTGTGENLNQLIGLSAALDPDFFGKLRQTRKSSEASWQAESAMSDFTLLNLQAEIASSYIELREAQARNQILQHNLAGNQQFLLFLKSRYKTGLNNYIDVAQQDALIATQLSEIELTKALIQILLHKLEILTGNPPGRLAKQLLAYKAIPQSTHKINLGVPSELLRRRADIIAAEKRVAAAHANIRVAMASLFPQFSLGWLFAWQTRTLTSNLLNITHPESTLFGTTNTTLFNLSLYRNIDVQKREKILVVIQYEMTVLNALHEVQNQYTYHVHYQASAKYLEHAVKQKQLVLKLARNRYQKGSSDFDTLLRAEEDLSRLEISHLHSIAIAQIAKVNLYRALGGDIITPKS</sequence>
<evidence type="ECO:0000256" key="1">
    <source>
        <dbReference type="ARBA" id="ARBA00007613"/>
    </source>
</evidence>
<keyword evidence="2" id="KW-0812">Transmembrane</keyword>
<protein>
    <submittedName>
        <fullName evidence="3">Efflux transporter outer membrane subunit</fullName>
    </submittedName>
</protein>
<gene>
    <name evidence="3" type="ORF">PXX05_13160</name>
</gene>
<dbReference type="InterPro" id="IPR003423">
    <property type="entry name" value="OMP_efflux"/>
</dbReference>
<dbReference type="NCBIfam" id="TIGR01845">
    <property type="entry name" value="outer_NodT"/>
    <property type="match status" value="1"/>
</dbReference>
<proteinExistence type="inferred from homology"/>
<dbReference type="SUPFAM" id="SSF56954">
    <property type="entry name" value="Outer membrane efflux proteins (OEP)"/>
    <property type="match status" value="1"/>
</dbReference>
<feature type="signal peptide" evidence="2">
    <location>
        <begin position="1"/>
        <end position="23"/>
    </location>
</feature>
<keyword evidence="2" id="KW-0449">Lipoprotein</keyword>
<keyword evidence="2" id="KW-0732">Signal</keyword>
<keyword evidence="2" id="KW-0472">Membrane</keyword>
<dbReference type="PANTHER" id="PTHR30203:SF31">
    <property type="entry name" value="RND EFFLUX SYSTEM, OUTER MEMBRANE LIPOPROTEIN, NODT"/>
    <property type="match status" value="1"/>
</dbReference>
<dbReference type="Pfam" id="PF02321">
    <property type="entry name" value="OEP"/>
    <property type="match status" value="2"/>
</dbReference>
<comment type="similarity">
    <text evidence="1 2">Belongs to the outer membrane factor (OMF) (TC 1.B.17) family.</text>
</comment>
<keyword evidence="2" id="KW-1134">Transmembrane beta strand</keyword>
<name>A0ABY8AQL6_9GAMM</name>
<dbReference type="PANTHER" id="PTHR30203">
    <property type="entry name" value="OUTER MEMBRANE CATION EFFLUX PROTEIN"/>
    <property type="match status" value="1"/>
</dbReference>
<reference evidence="3 4" key="1">
    <citation type="submission" date="2023-02" db="EMBL/GenBank/DDBJ databases">
        <title>Genome Sequence of L. cardiaca H63T.</title>
        <authorList>
            <person name="Lopez A.E."/>
            <person name="Cianciotto N.P."/>
        </authorList>
    </citation>
    <scope>NUCLEOTIDE SEQUENCE [LARGE SCALE GENOMIC DNA]</scope>
    <source>
        <strain evidence="3 4">H63</strain>
    </source>
</reference>
<dbReference type="Gene3D" id="2.20.200.10">
    <property type="entry name" value="Outer membrane efflux proteins (OEP)"/>
    <property type="match status" value="1"/>
</dbReference>
<evidence type="ECO:0000256" key="2">
    <source>
        <dbReference type="RuleBase" id="RU362097"/>
    </source>
</evidence>
<keyword evidence="4" id="KW-1185">Reference proteome</keyword>
<dbReference type="InterPro" id="IPR010131">
    <property type="entry name" value="MdtP/NodT-like"/>
</dbReference>
<evidence type="ECO:0000313" key="4">
    <source>
        <dbReference type="Proteomes" id="UP001222087"/>
    </source>
</evidence>
<keyword evidence="2" id="KW-0564">Palmitate</keyword>
<dbReference type="Proteomes" id="UP001222087">
    <property type="component" value="Chromosome"/>
</dbReference>
<dbReference type="EMBL" id="CP119078">
    <property type="protein sequence ID" value="WED42833.1"/>
    <property type="molecule type" value="Genomic_DNA"/>
</dbReference>
<feature type="chain" id="PRO_5045004367" evidence="2">
    <location>
        <begin position="24"/>
        <end position="460"/>
    </location>
</feature>
<comment type="subcellular location">
    <subcellularLocation>
        <location evidence="2">Cell outer membrane</location>
        <topology evidence="2">Lipid-anchor</topology>
    </subcellularLocation>
</comment>
<accession>A0ABY8AQL6</accession>